<reference evidence="1 2" key="1">
    <citation type="journal article" date="2023" name="Nat. Commun.">
        <title>Origin of minicircular mitochondrial genomes in red algae.</title>
        <authorList>
            <person name="Lee Y."/>
            <person name="Cho C.H."/>
            <person name="Lee Y.M."/>
            <person name="Park S.I."/>
            <person name="Yang J.H."/>
            <person name="West J.A."/>
            <person name="Bhattacharya D."/>
            <person name="Yoon H.S."/>
        </authorList>
    </citation>
    <scope>NUCLEOTIDE SEQUENCE [LARGE SCALE GENOMIC DNA]</scope>
    <source>
        <strain evidence="1 2">CCMP1338</strain>
        <tissue evidence="1">Whole cell</tissue>
    </source>
</reference>
<evidence type="ECO:0000313" key="1">
    <source>
        <dbReference type="EMBL" id="KAJ8906377.1"/>
    </source>
</evidence>
<dbReference type="Gene3D" id="1.25.10.10">
    <property type="entry name" value="Leucine-rich Repeat Variant"/>
    <property type="match status" value="1"/>
</dbReference>
<keyword evidence="2" id="KW-1185">Reference proteome</keyword>
<proteinExistence type="predicted"/>
<sequence>MGLTPERILSLEAGKEEEWVALGDVEFADAGAADGAAVAVALIRRCATELVPLGGLSLKAADVAVRVAVDLIRLCCADMEREQVMVQGVRGALVDAVFIGTLVRNGADLIRECSSLLSVDLLPIAWGDGLNALYVKLLKAEDDSEFAGGSSAVKAAVTGLLPPRLDTRLSEILSVLIPLSQDAMVERRLDALLALRYLVQNTGKDALSWHSEAMYATLTVSLQYRDAAASAQAILCTCELIRALEGSGFKTSLESYRSSEPLKIHKTALRLLISMIESEKPEEQQAASLLVAPFVEASGQRLTMSLGRFLLSVLHLLESSASTAATSGDCSSFRQTAEALKLLFRTVWPRVPSHFHEILPSILSCYFRARTAGREAREEIIEQMVKLLVACRRCGSSQVVSSALTTAVRKEPELGRIQKAVDAETAKDRMISRSGFPFGDFEKEIFEDQGDLISH</sequence>
<gene>
    <name evidence="1" type="ORF">NDN08_002870</name>
</gene>
<comment type="caution">
    <text evidence="1">The sequence shown here is derived from an EMBL/GenBank/DDBJ whole genome shotgun (WGS) entry which is preliminary data.</text>
</comment>
<organism evidence="1 2">
    <name type="scientific">Rhodosorus marinus</name>
    <dbReference type="NCBI Taxonomy" id="101924"/>
    <lineage>
        <taxon>Eukaryota</taxon>
        <taxon>Rhodophyta</taxon>
        <taxon>Stylonematophyceae</taxon>
        <taxon>Stylonematales</taxon>
        <taxon>Stylonemataceae</taxon>
        <taxon>Rhodosorus</taxon>
    </lineage>
</organism>
<dbReference type="InterPro" id="IPR011989">
    <property type="entry name" value="ARM-like"/>
</dbReference>
<evidence type="ECO:0000313" key="2">
    <source>
        <dbReference type="Proteomes" id="UP001157974"/>
    </source>
</evidence>
<protein>
    <submittedName>
        <fullName evidence="1">Uncharacterized protein</fullName>
    </submittedName>
</protein>
<dbReference type="InterPro" id="IPR016024">
    <property type="entry name" value="ARM-type_fold"/>
</dbReference>
<dbReference type="EMBL" id="JAMWBK010000003">
    <property type="protein sequence ID" value="KAJ8906377.1"/>
    <property type="molecule type" value="Genomic_DNA"/>
</dbReference>
<dbReference type="AlphaFoldDB" id="A0AAV8UYG0"/>
<name>A0AAV8UYG0_9RHOD</name>
<dbReference type="Proteomes" id="UP001157974">
    <property type="component" value="Unassembled WGS sequence"/>
</dbReference>
<accession>A0AAV8UYG0</accession>
<dbReference type="SUPFAM" id="SSF48371">
    <property type="entry name" value="ARM repeat"/>
    <property type="match status" value="1"/>
</dbReference>